<dbReference type="PROSITE" id="PS00674">
    <property type="entry name" value="AAA"/>
    <property type="match status" value="1"/>
</dbReference>
<evidence type="ECO:0000256" key="13">
    <source>
        <dbReference type="SAM" id="MobiDB-lite"/>
    </source>
</evidence>
<evidence type="ECO:0000313" key="17">
    <source>
        <dbReference type="Proteomes" id="UP001149165"/>
    </source>
</evidence>
<reference evidence="16" key="1">
    <citation type="submission" date="2022-11" db="EMBL/GenBank/DDBJ databases">
        <authorList>
            <person name="Petersen C."/>
        </authorList>
    </citation>
    <scope>NUCLEOTIDE SEQUENCE</scope>
    <source>
        <strain evidence="16">IBT 30069</strain>
    </source>
</reference>
<evidence type="ECO:0000256" key="9">
    <source>
        <dbReference type="ARBA" id="ARBA00023128"/>
    </source>
</evidence>
<evidence type="ECO:0000256" key="8">
    <source>
        <dbReference type="ARBA" id="ARBA00022989"/>
    </source>
</evidence>
<dbReference type="EMBL" id="JAPQKH010000011">
    <property type="protein sequence ID" value="KAJ5081212.1"/>
    <property type="molecule type" value="Genomic_DNA"/>
</dbReference>
<comment type="similarity">
    <text evidence="2">Belongs to the AAA ATPase family. BCS1 subfamily.</text>
</comment>
<dbReference type="SMART" id="SM00382">
    <property type="entry name" value="AAA"/>
    <property type="match status" value="1"/>
</dbReference>
<dbReference type="InterPro" id="IPR014851">
    <property type="entry name" value="BCS1_N"/>
</dbReference>
<evidence type="ECO:0000256" key="6">
    <source>
        <dbReference type="ARBA" id="ARBA00022801"/>
    </source>
</evidence>
<dbReference type="InterPro" id="IPR003960">
    <property type="entry name" value="ATPase_AAA_CS"/>
</dbReference>
<accession>A0A9W9JU10</accession>
<feature type="compositionally biased region" description="Acidic residues" evidence="13">
    <location>
        <begin position="138"/>
        <end position="148"/>
    </location>
</feature>
<dbReference type="GO" id="GO:0005743">
    <property type="term" value="C:mitochondrial inner membrane"/>
    <property type="evidence" value="ECO:0007669"/>
    <property type="project" value="UniProtKB-SubCell"/>
</dbReference>
<feature type="domain" description="AAA+ ATPase" evidence="14">
    <location>
        <begin position="299"/>
        <end position="457"/>
    </location>
</feature>
<evidence type="ECO:0000256" key="7">
    <source>
        <dbReference type="ARBA" id="ARBA00022840"/>
    </source>
</evidence>
<dbReference type="InterPro" id="IPR003593">
    <property type="entry name" value="AAA+_ATPase"/>
</dbReference>
<evidence type="ECO:0000313" key="16">
    <source>
        <dbReference type="EMBL" id="KAJ5081212.1"/>
    </source>
</evidence>
<evidence type="ECO:0000256" key="1">
    <source>
        <dbReference type="ARBA" id="ARBA00004434"/>
    </source>
</evidence>
<name>A0A9W9JU10_9EURO</name>
<keyword evidence="9" id="KW-0496">Mitochondrion</keyword>
<dbReference type="InterPro" id="IPR027417">
    <property type="entry name" value="P-loop_NTPase"/>
</dbReference>
<proteinExistence type="inferred from homology"/>
<keyword evidence="17" id="KW-1185">Reference proteome</keyword>
<feature type="region of interest" description="Disordered" evidence="13">
    <location>
        <begin position="475"/>
        <end position="522"/>
    </location>
</feature>
<dbReference type="SMART" id="SM01024">
    <property type="entry name" value="BCS1_N"/>
    <property type="match status" value="1"/>
</dbReference>
<keyword evidence="7 12" id="KW-0067">ATP-binding</keyword>
<dbReference type="Pfam" id="PF25426">
    <property type="entry name" value="AAA_lid_BCS1"/>
    <property type="match status" value="1"/>
</dbReference>
<evidence type="ECO:0000259" key="15">
    <source>
        <dbReference type="SMART" id="SM01024"/>
    </source>
</evidence>
<dbReference type="Gene3D" id="3.40.50.300">
    <property type="entry name" value="P-loop containing nucleotide triphosphate hydrolases"/>
    <property type="match status" value="1"/>
</dbReference>
<evidence type="ECO:0000259" key="14">
    <source>
        <dbReference type="SMART" id="SM00382"/>
    </source>
</evidence>
<evidence type="ECO:0000256" key="3">
    <source>
        <dbReference type="ARBA" id="ARBA00022692"/>
    </source>
</evidence>
<dbReference type="OrthoDB" id="10251412at2759"/>
<reference evidence="16" key="2">
    <citation type="journal article" date="2023" name="IMA Fungus">
        <title>Comparative genomic study of the Penicillium genus elucidates a diverse pangenome and 15 lateral gene transfer events.</title>
        <authorList>
            <person name="Petersen C."/>
            <person name="Sorensen T."/>
            <person name="Nielsen M.R."/>
            <person name="Sondergaard T.E."/>
            <person name="Sorensen J.L."/>
            <person name="Fitzpatrick D.A."/>
            <person name="Frisvad J.C."/>
            <person name="Nielsen K.L."/>
        </authorList>
    </citation>
    <scope>NUCLEOTIDE SEQUENCE</scope>
    <source>
        <strain evidence="16">IBT 30069</strain>
    </source>
</reference>
<comment type="catalytic activity">
    <reaction evidence="11">
        <text>ATP + H2O = ADP + phosphate + H(+)</text>
        <dbReference type="Rhea" id="RHEA:13065"/>
        <dbReference type="ChEBI" id="CHEBI:15377"/>
        <dbReference type="ChEBI" id="CHEBI:15378"/>
        <dbReference type="ChEBI" id="CHEBI:30616"/>
        <dbReference type="ChEBI" id="CHEBI:43474"/>
        <dbReference type="ChEBI" id="CHEBI:456216"/>
    </reaction>
    <physiologicalReaction direction="left-to-right" evidence="11">
        <dbReference type="Rhea" id="RHEA:13066"/>
    </physiologicalReaction>
</comment>
<sequence length="589" mass="66571">MEFNNTNPSTTRPGLSSSDSAMLEVLVPGYTLISRFLVSYLHIDPTIYLQQLVLLALLGAAVRYISLYIVDLVKEYFVSTAEIRLDDEVFTYFMYWMSRQPHMKRTNRFVAGVKANGYQSEEEDEDEDDVNPDKSEGEWDEPGSSESADDFDEYWAKVVSRDKYKPLRFTPSQGSHVFWYKNRPLMLQRQKEDGNNRMVLINERLYLSCLGRDASILRDVLNEAQEAYVQRDGNRTIIYRGHRYYSGSSWYWNRCMARSPRPLSTVVLDVEQKQDFIDDIKEYLHPRTRRWYSNRGIPYRRGYLLHGPPGTGKTSLCFAAAGLLGLKLYLLNLNSKALDEDNLSSLFSELPQRCIVLLEDIDTAGITKSRGKTVVTNVKSEDETGDDFEIEEIDKIGAEEPAKADGITLSGLLNVIDGVAASEGRILVMTSNHPDQLDAALLRPGRVDMSIEFRYASSEAIEELFTAIYATMEGDSPQTSASSRRLTNGNAKQPNGRTPSPPNMKRTKSQELNEKAEKEHKDRVASLQARVSALAKQFASIVPAAEFTAAEIQGYLLNHKSTPEAAIKGAETWVQNLREKKKAREEKSA</sequence>
<feature type="compositionally biased region" description="Polar residues" evidence="13">
    <location>
        <begin position="476"/>
        <end position="498"/>
    </location>
</feature>
<dbReference type="PANTHER" id="PTHR23070">
    <property type="entry name" value="BCS1 AAA-TYPE ATPASE"/>
    <property type="match status" value="1"/>
</dbReference>
<dbReference type="Proteomes" id="UP001149165">
    <property type="component" value="Unassembled WGS sequence"/>
</dbReference>
<keyword evidence="6" id="KW-0378">Hydrolase</keyword>
<evidence type="ECO:0008006" key="18">
    <source>
        <dbReference type="Google" id="ProtNLM"/>
    </source>
</evidence>
<dbReference type="InterPro" id="IPR050747">
    <property type="entry name" value="Mitochondrial_chaperone_BCS1"/>
</dbReference>
<feature type="domain" description="BCS1 N-terminal" evidence="15">
    <location>
        <begin position="53"/>
        <end position="266"/>
    </location>
</feature>
<dbReference type="InterPro" id="IPR057495">
    <property type="entry name" value="AAA_lid_BCS1"/>
</dbReference>
<keyword evidence="8" id="KW-1133">Transmembrane helix</keyword>
<organism evidence="16 17">
    <name type="scientific">Penicillium angulare</name>
    <dbReference type="NCBI Taxonomy" id="116970"/>
    <lineage>
        <taxon>Eukaryota</taxon>
        <taxon>Fungi</taxon>
        <taxon>Dikarya</taxon>
        <taxon>Ascomycota</taxon>
        <taxon>Pezizomycotina</taxon>
        <taxon>Eurotiomycetes</taxon>
        <taxon>Eurotiomycetidae</taxon>
        <taxon>Eurotiales</taxon>
        <taxon>Aspergillaceae</taxon>
        <taxon>Penicillium</taxon>
    </lineage>
</organism>
<dbReference type="InterPro" id="IPR003959">
    <property type="entry name" value="ATPase_AAA_core"/>
</dbReference>
<dbReference type="Pfam" id="PF00004">
    <property type="entry name" value="AAA"/>
    <property type="match status" value="2"/>
</dbReference>
<keyword evidence="5" id="KW-0999">Mitochondrion inner membrane</keyword>
<comment type="caution">
    <text evidence="16">The sequence shown here is derived from an EMBL/GenBank/DDBJ whole genome shotgun (WGS) entry which is preliminary data.</text>
</comment>
<comment type="subcellular location">
    <subcellularLocation>
        <location evidence="1">Mitochondrion inner membrane</location>
        <topology evidence="1">Single-pass membrane protein</topology>
    </subcellularLocation>
</comment>
<feature type="region of interest" description="Disordered" evidence="13">
    <location>
        <begin position="117"/>
        <end position="148"/>
    </location>
</feature>
<evidence type="ECO:0000256" key="11">
    <source>
        <dbReference type="ARBA" id="ARBA00048778"/>
    </source>
</evidence>
<dbReference type="GO" id="GO:0016887">
    <property type="term" value="F:ATP hydrolysis activity"/>
    <property type="evidence" value="ECO:0007669"/>
    <property type="project" value="InterPro"/>
</dbReference>
<dbReference type="GO" id="GO:0005524">
    <property type="term" value="F:ATP binding"/>
    <property type="evidence" value="ECO:0007669"/>
    <property type="project" value="UniProtKB-KW"/>
</dbReference>
<keyword evidence="4 12" id="KW-0547">Nucleotide-binding</keyword>
<gene>
    <name evidence="16" type="ORF">N7456_013450</name>
</gene>
<dbReference type="Pfam" id="PF08740">
    <property type="entry name" value="BCS1_N"/>
    <property type="match status" value="1"/>
</dbReference>
<dbReference type="SUPFAM" id="SSF52540">
    <property type="entry name" value="P-loop containing nucleoside triphosphate hydrolases"/>
    <property type="match status" value="1"/>
</dbReference>
<evidence type="ECO:0000256" key="12">
    <source>
        <dbReference type="RuleBase" id="RU003651"/>
    </source>
</evidence>
<evidence type="ECO:0000256" key="4">
    <source>
        <dbReference type="ARBA" id="ARBA00022741"/>
    </source>
</evidence>
<keyword evidence="10" id="KW-0472">Membrane</keyword>
<feature type="compositionally biased region" description="Basic and acidic residues" evidence="13">
    <location>
        <begin position="508"/>
        <end position="522"/>
    </location>
</feature>
<evidence type="ECO:0000256" key="2">
    <source>
        <dbReference type="ARBA" id="ARBA00007448"/>
    </source>
</evidence>
<keyword evidence="3" id="KW-0812">Transmembrane</keyword>
<evidence type="ECO:0000256" key="10">
    <source>
        <dbReference type="ARBA" id="ARBA00023136"/>
    </source>
</evidence>
<evidence type="ECO:0000256" key="5">
    <source>
        <dbReference type="ARBA" id="ARBA00022792"/>
    </source>
</evidence>
<protein>
    <recommendedName>
        <fullName evidence="18">AAA+ ATPase domain-containing protein</fullName>
    </recommendedName>
</protein>
<dbReference type="AlphaFoldDB" id="A0A9W9JU10"/>
<feature type="compositionally biased region" description="Acidic residues" evidence="13">
    <location>
        <begin position="120"/>
        <end position="130"/>
    </location>
</feature>